<dbReference type="InterPro" id="IPR008271">
    <property type="entry name" value="Ser/Thr_kinase_AS"/>
</dbReference>
<gene>
    <name evidence="2" type="ORF">DAPPUDRAFT_235696</name>
</gene>
<evidence type="ECO:0000259" key="1">
    <source>
        <dbReference type="PROSITE" id="PS50011"/>
    </source>
</evidence>
<dbReference type="KEGG" id="dpx:DAPPUDRAFT_235696"/>
<protein>
    <recommendedName>
        <fullName evidence="1">Protein kinase domain-containing protein</fullName>
    </recommendedName>
</protein>
<dbReference type="Proteomes" id="UP000000305">
    <property type="component" value="Unassembled WGS sequence"/>
</dbReference>
<dbReference type="Gene3D" id="1.10.510.10">
    <property type="entry name" value="Transferase(Phosphotransferase) domain 1"/>
    <property type="match status" value="1"/>
</dbReference>
<evidence type="ECO:0000313" key="3">
    <source>
        <dbReference type="Proteomes" id="UP000000305"/>
    </source>
</evidence>
<dbReference type="HOGENOM" id="CLU_1940227_0_0_1"/>
<dbReference type="InterPro" id="IPR011009">
    <property type="entry name" value="Kinase-like_dom_sf"/>
</dbReference>
<name>E9G0K4_DAPPU</name>
<evidence type="ECO:0000313" key="2">
    <source>
        <dbReference type="EMBL" id="EFX87386.1"/>
    </source>
</evidence>
<sequence length="130" mass="14622">MIQPEVETLSAVQHRNFIGLLGLCMDNESSDGEASIRVSLIFQFANSVRLSFRWPSKKQQIQIRRESNDADRSPSHREPLHLLHSTQQKPGVSVMVHCDVKSANVLLQRGLVWHVFIRISTKVAPALALA</sequence>
<dbReference type="AlphaFoldDB" id="E9G0K4"/>
<dbReference type="GO" id="GO:0005524">
    <property type="term" value="F:ATP binding"/>
    <property type="evidence" value="ECO:0007669"/>
    <property type="project" value="InterPro"/>
</dbReference>
<reference evidence="2 3" key="1">
    <citation type="journal article" date="2011" name="Science">
        <title>The ecoresponsive genome of Daphnia pulex.</title>
        <authorList>
            <person name="Colbourne J.K."/>
            <person name="Pfrender M.E."/>
            <person name="Gilbert D."/>
            <person name="Thomas W.K."/>
            <person name="Tucker A."/>
            <person name="Oakley T.H."/>
            <person name="Tokishita S."/>
            <person name="Aerts A."/>
            <person name="Arnold G.J."/>
            <person name="Basu M.K."/>
            <person name="Bauer D.J."/>
            <person name="Caceres C.E."/>
            <person name="Carmel L."/>
            <person name="Casola C."/>
            <person name="Choi J.H."/>
            <person name="Detter J.C."/>
            <person name="Dong Q."/>
            <person name="Dusheyko S."/>
            <person name="Eads B.D."/>
            <person name="Frohlich T."/>
            <person name="Geiler-Samerotte K.A."/>
            <person name="Gerlach D."/>
            <person name="Hatcher P."/>
            <person name="Jogdeo S."/>
            <person name="Krijgsveld J."/>
            <person name="Kriventseva E.V."/>
            <person name="Kultz D."/>
            <person name="Laforsch C."/>
            <person name="Lindquist E."/>
            <person name="Lopez J."/>
            <person name="Manak J.R."/>
            <person name="Muller J."/>
            <person name="Pangilinan J."/>
            <person name="Patwardhan R.P."/>
            <person name="Pitluck S."/>
            <person name="Pritham E.J."/>
            <person name="Rechtsteiner A."/>
            <person name="Rho M."/>
            <person name="Rogozin I.B."/>
            <person name="Sakarya O."/>
            <person name="Salamov A."/>
            <person name="Schaack S."/>
            <person name="Shapiro H."/>
            <person name="Shiga Y."/>
            <person name="Skalitzky C."/>
            <person name="Smith Z."/>
            <person name="Souvorov A."/>
            <person name="Sung W."/>
            <person name="Tang Z."/>
            <person name="Tsuchiya D."/>
            <person name="Tu H."/>
            <person name="Vos H."/>
            <person name="Wang M."/>
            <person name="Wolf Y.I."/>
            <person name="Yamagata H."/>
            <person name="Yamada T."/>
            <person name="Ye Y."/>
            <person name="Shaw J.R."/>
            <person name="Andrews J."/>
            <person name="Crease T.J."/>
            <person name="Tang H."/>
            <person name="Lucas S.M."/>
            <person name="Robertson H.M."/>
            <person name="Bork P."/>
            <person name="Koonin E.V."/>
            <person name="Zdobnov E.M."/>
            <person name="Grigoriev I.V."/>
            <person name="Lynch M."/>
            <person name="Boore J.L."/>
        </authorList>
    </citation>
    <scope>NUCLEOTIDE SEQUENCE [LARGE SCALE GENOMIC DNA]</scope>
</reference>
<feature type="domain" description="Protein kinase" evidence="1">
    <location>
        <begin position="1"/>
        <end position="130"/>
    </location>
</feature>
<organism evidence="2 3">
    <name type="scientific">Daphnia pulex</name>
    <name type="common">Water flea</name>
    <dbReference type="NCBI Taxonomy" id="6669"/>
    <lineage>
        <taxon>Eukaryota</taxon>
        <taxon>Metazoa</taxon>
        <taxon>Ecdysozoa</taxon>
        <taxon>Arthropoda</taxon>
        <taxon>Crustacea</taxon>
        <taxon>Branchiopoda</taxon>
        <taxon>Diplostraca</taxon>
        <taxon>Cladocera</taxon>
        <taxon>Anomopoda</taxon>
        <taxon>Daphniidae</taxon>
        <taxon>Daphnia</taxon>
    </lineage>
</organism>
<dbReference type="InParanoid" id="E9G0K4"/>
<keyword evidence="3" id="KW-1185">Reference proteome</keyword>
<accession>E9G0K4</accession>
<proteinExistence type="predicted"/>
<dbReference type="PROSITE" id="PS50011">
    <property type="entry name" value="PROTEIN_KINASE_DOM"/>
    <property type="match status" value="1"/>
</dbReference>
<dbReference type="EMBL" id="GL732528">
    <property type="protein sequence ID" value="EFX87386.1"/>
    <property type="molecule type" value="Genomic_DNA"/>
</dbReference>
<dbReference type="SUPFAM" id="SSF56112">
    <property type="entry name" value="Protein kinase-like (PK-like)"/>
    <property type="match status" value="1"/>
</dbReference>
<dbReference type="InterPro" id="IPR000719">
    <property type="entry name" value="Prot_kinase_dom"/>
</dbReference>
<dbReference type="PROSITE" id="PS00108">
    <property type="entry name" value="PROTEIN_KINASE_ST"/>
    <property type="match status" value="1"/>
</dbReference>
<dbReference type="GO" id="GO:0004672">
    <property type="term" value="F:protein kinase activity"/>
    <property type="evidence" value="ECO:0007669"/>
    <property type="project" value="InterPro"/>
</dbReference>
<dbReference type="OrthoDB" id="4062651at2759"/>